<evidence type="ECO:0000256" key="2">
    <source>
        <dbReference type="ARBA" id="ARBA00022516"/>
    </source>
</evidence>
<keyword evidence="8 11" id="KW-0456">Lyase</keyword>
<sequence length="213" mass="23295">MAPGWWKFVTPPAALGAALFPWSRPLSFLCLGTAAFLAFFFRNPPREPPSDPSLAVSPADGRLLGYVMEAGEASDDELSSYLDDPITVSVFMSPLDVHVNRAPLDGRVVEAEILKGRFRPAFRKDSATENNRAVLLFDGDPPFVVRLVSGAVARRIDLYVQEGDEVNKGEPIGMIRFGSRVDLAVPRSSVEELLVRKGDSVKAGETPVIRVKR</sequence>
<evidence type="ECO:0000256" key="11">
    <source>
        <dbReference type="HAMAP-Rule" id="MF_00664"/>
    </source>
</evidence>
<proteinExistence type="inferred from homology"/>
<dbReference type="GO" id="GO:0008654">
    <property type="term" value="P:phospholipid biosynthetic process"/>
    <property type="evidence" value="ECO:0007669"/>
    <property type="project" value="UniProtKB-UniRule"/>
</dbReference>
<dbReference type="EMBL" id="DUJS01000004">
    <property type="protein sequence ID" value="HII70697.1"/>
    <property type="molecule type" value="Genomic_DNA"/>
</dbReference>
<accession>A0A832T7E4</accession>
<comment type="PTM">
    <text evidence="11">Is synthesized initially as an inactive proenzyme. Formation of the active enzyme involves a self-maturation process in which the active site pyruvoyl group is generated from an internal serine residue via an autocatalytic post-translational modification. Two non-identical subunits are generated from the proenzyme in this reaction, and the pyruvate is formed at the N-terminus of the alpha chain, which is derived from the carboxyl end of the proenzyme. The post-translation cleavage follows an unusual pathway, termed non-hydrolytic serinolysis, in which the side chain hydroxyl group of the serine supplies its oxygen atom to form the C-terminus of the beta chain, while the remainder of the serine residue undergoes an oxidative deamination to produce ammonia and the pyruvoyl prosthetic group on the alpha chain.</text>
</comment>
<feature type="chain" id="PRO_5033175611" description="Archaetidylserine decarboxylase beta chain" evidence="11">
    <location>
        <begin position="1"/>
        <end position="178"/>
    </location>
</feature>
<dbReference type="GO" id="GO:0005886">
    <property type="term" value="C:plasma membrane"/>
    <property type="evidence" value="ECO:0007669"/>
    <property type="project" value="UniProtKB-SubCell"/>
</dbReference>
<keyword evidence="3 11" id="KW-0210">Decarboxylase</keyword>
<evidence type="ECO:0000256" key="3">
    <source>
        <dbReference type="ARBA" id="ARBA00022793"/>
    </source>
</evidence>
<dbReference type="Proteomes" id="UP000619545">
    <property type="component" value="Unassembled WGS sequence"/>
</dbReference>
<feature type="chain" id="PRO_5033175610" description="Archaetidylserine decarboxylase alpha chain" evidence="11">
    <location>
        <begin position="179"/>
        <end position="213"/>
    </location>
</feature>
<keyword evidence="7 11" id="KW-0594">Phospholipid biosynthesis</keyword>
<feature type="active site" description="Schiff-base intermediate with substrate; via pyruvic acid" evidence="11">
    <location>
        <position position="179"/>
    </location>
</feature>
<keyword evidence="9 11" id="KW-1208">Phospholipid metabolism</keyword>
<keyword evidence="2 11" id="KW-0444">Lipid biosynthesis</keyword>
<dbReference type="Pfam" id="PF02666">
    <property type="entry name" value="PS_Dcarbxylase"/>
    <property type="match status" value="1"/>
</dbReference>
<keyword evidence="10 11" id="KW-0670">Pyruvate</keyword>
<gene>
    <name evidence="11" type="primary">asd</name>
    <name evidence="12" type="ORF">HA336_05640</name>
</gene>
<evidence type="ECO:0000256" key="5">
    <source>
        <dbReference type="ARBA" id="ARBA00023136"/>
    </source>
</evidence>
<dbReference type="PANTHER" id="PTHR35809:SF1">
    <property type="entry name" value="ARCHAETIDYLSERINE DECARBOXYLASE PROENZYME-RELATED"/>
    <property type="match status" value="1"/>
</dbReference>
<evidence type="ECO:0000256" key="6">
    <source>
        <dbReference type="ARBA" id="ARBA00023145"/>
    </source>
</evidence>
<organism evidence="12 13">
    <name type="scientific">Methanopyrus kandleri</name>
    <dbReference type="NCBI Taxonomy" id="2320"/>
    <lineage>
        <taxon>Archaea</taxon>
        <taxon>Methanobacteriati</taxon>
        <taxon>Methanobacteriota</taxon>
        <taxon>Methanomada group</taxon>
        <taxon>Methanopyri</taxon>
        <taxon>Methanopyrales</taxon>
        <taxon>Methanopyraceae</taxon>
        <taxon>Methanopyrus</taxon>
    </lineage>
</organism>
<keyword evidence="6 11" id="KW-0865">Zymogen</keyword>
<dbReference type="GeneID" id="1477465"/>
<dbReference type="InterPro" id="IPR003817">
    <property type="entry name" value="PS_Dcarbxylase"/>
</dbReference>
<evidence type="ECO:0000256" key="7">
    <source>
        <dbReference type="ARBA" id="ARBA00023209"/>
    </source>
</evidence>
<feature type="modified residue" description="Pyruvic acid (Ser); by autocatalysis" evidence="11">
    <location>
        <position position="179"/>
    </location>
</feature>
<dbReference type="RefSeq" id="WP_148679401.1">
    <property type="nucleotide sequence ID" value="NZ_DUJS01000004.1"/>
</dbReference>
<evidence type="ECO:0000313" key="12">
    <source>
        <dbReference type="EMBL" id="HII70697.1"/>
    </source>
</evidence>
<evidence type="ECO:0000256" key="1">
    <source>
        <dbReference type="ARBA" id="ARBA00022475"/>
    </source>
</evidence>
<name>A0A832T7E4_9EURY</name>
<comment type="similarity">
    <text evidence="11">Belongs to the phosphatidylserine decarboxylase family. PSD-A subfamily.</text>
</comment>
<comment type="function">
    <text evidence="11">Catalyzes the formation of archaetidylethanolamine (PtdEtn) from archaetidylserine (PtdSer).</text>
</comment>
<evidence type="ECO:0000256" key="10">
    <source>
        <dbReference type="ARBA" id="ARBA00023317"/>
    </source>
</evidence>
<keyword evidence="1 11" id="KW-1003">Cell membrane</keyword>
<protein>
    <recommendedName>
        <fullName evidence="11">Putative archaetidylserine decarboxylase proenzyme</fullName>
        <ecNumber evidence="11">4.1.1.-</ecNumber>
    </recommendedName>
    <component>
        <recommendedName>
            <fullName evidence="11">Archaetidylserine decarboxylase alpha chain</fullName>
        </recommendedName>
    </component>
    <component>
        <recommendedName>
            <fullName evidence="11">Archaetidylserine decarboxylase beta chain</fullName>
        </recommendedName>
    </component>
</protein>
<reference evidence="12" key="1">
    <citation type="journal article" date="2020" name="bioRxiv">
        <title>A rank-normalized archaeal taxonomy based on genome phylogeny resolves widespread incomplete and uneven classifications.</title>
        <authorList>
            <person name="Rinke C."/>
            <person name="Chuvochina M."/>
            <person name="Mussig A.J."/>
            <person name="Chaumeil P.-A."/>
            <person name="Waite D.W."/>
            <person name="Whitman W.B."/>
            <person name="Parks D.H."/>
            <person name="Hugenholtz P."/>
        </authorList>
    </citation>
    <scope>NUCLEOTIDE SEQUENCE</scope>
    <source>
        <strain evidence="12">UBA8853</strain>
    </source>
</reference>
<dbReference type="EC" id="4.1.1.-" evidence="11"/>
<evidence type="ECO:0000313" key="13">
    <source>
        <dbReference type="Proteomes" id="UP000619545"/>
    </source>
</evidence>
<comment type="caution">
    <text evidence="12">The sequence shown here is derived from an EMBL/GenBank/DDBJ whole genome shotgun (WGS) entry which is preliminary data.</text>
</comment>
<keyword evidence="5 11" id="KW-0472">Membrane</keyword>
<comment type="subcellular location">
    <subcellularLocation>
        <location evidence="11">Cell membrane</location>
        <topology evidence="11">Peripheral membrane protein</topology>
    </subcellularLocation>
</comment>
<dbReference type="AlphaFoldDB" id="A0A832T7E4"/>
<evidence type="ECO:0000256" key="9">
    <source>
        <dbReference type="ARBA" id="ARBA00023264"/>
    </source>
</evidence>
<dbReference type="HAMAP" id="MF_00664">
    <property type="entry name" value="PS_decarb_PSD_A"/>
    <property type="match status" value="1"/>
</dbReference>
<evidence type="ECO:0000256" key="8">
    <source>
        <dbReference type="ARBA" id="ARBA00023239"/>
    </source>
</evidence>
<dbReference type="GO" id="GO:0004609">
    <property type="term" value="F:phosphatidylserine decarboxylase activity"/>
    <property type="evidence" value="ECO:0007669"/>
    <property type="project" value="InterPro"/>
</dbReference>
<dbReference type="Gene3D" id="2.40.50.100">
    <property type="match status" value="1"/>
</dbReference>
<dbReference type="NCBIfam" id="NF003685">
    <property type="entry name" value="PRK05305.2-5"/>
    <property type="match status" value="1"/>
</dbReference>
<dbReference type="OMA" id="YLVAWHP"/>
<keyword evidence="4 11" id="KW-0443">Lipid metabolism</keyword>
<comment type="subunit">
    <text evidence="11">Heterodimer of a large membrane-associated beta subunit and a small pyruvoyl-containing alpha subunit.</text>
</comment>
<dbReference type="PANTHER" id="PTHR35809">
    <property type="entry name" value="ARCHAETIDYLSERINE DECARBOXYLASE PROENZYME-RELATED"/>
    <property type="match status" value="1"/>
</dbReference>
<dbReference type="InterPro" id="IPR033175">
    <property type="entry name" value="PSD-A"/>
</dbReference>
<evidence type="ECO:0000256" key="4">
    <source>
        <dbReference type="ARBA" id="ARBA00023098"/>
    </source>
</evidence>
<comment type="catalytic activity">
    <reaction evidence="11">
        <text>archaetidylserine + H(+) = archaetidylethanolamine + CO2</text>
        <dbReference type="Rhea" id="RHEA:51488"/>
        <dbReference type="ChEBI" id="CHEBI:15378"/>
        <dbReference type="ChEBI" id="CHEBI:16526"/>
        <dbReference type="ChEBI" id="CHEBI:71517"/>
        <dbReference type="ChEBI" id="CHEBI:134176"/>
    </reaction>
</comment>
<comment type="cofactor">
    <cofactor evidence="11">
        <name>pyruvate</name>
        <dbReference type="ChEBI" id="CHEBI:15361"/>
    </cofactor>
    <text evidence="11">Binds 1 pyruvoyl group covalently per subunit.</text>
</comment>
<feature type="site" description="Cleavage (non-hydrolytic); by autocatalysis" evidence="11">
    <location>
        <begin position="178"/>
        <end position="179"/>
    </location>
</feature>